<dbReference type="PROSITE" id="PS51162">
    <property type="entry name" value="THYROGLOBULIN_1_2"/>
    <property type="match status" value="2"/>
</dbReference>
<organism evidence="10">
    <name type="scientific">Oppiella nova</name>
    <dbReference type="NCBI Taxonomy" id="334625"/>
    <lineage>
        <taxon>Eukaryota</taxon>
        <taxon>Metazoa</taxon>
        <taxon>Ecdysozoa</taxon>
        <taxon>Arthropoda</taxon>
        <taxon>Chelicerata</taxon>
        <taxon>Arachnida</taxon>
        <taxon>Acari</taxon>
        <taxon>Acariformes</taxon>
        <taxon>Sarcoptiformes</taxon>
        <taxon>Oribatida</taxon>
        <taxon>Brachypylina</taxon>
        <taxon>Oppioidea</taxon>
        <taxon>Oppiidae</taxon>
        <taxon>Oppiella</taxon>
    </lineage>
</organism>
<accession>A0A7R9LNA1</accession>
<feature type="compositionally biased region" description="Polar residues" evidence="7">
    <location>
        <begin position="231"/>
        <end position="251"/>
    </location>
</feature>
<dbReference type="PROSITE" id="PS00484">
    <property type="entry name" value="THYROGLOBULIN_1_1"/>
    <property type="match status" value="2"/>
</dbReference>
<proteinExistence type="predicted"/>
<comment type="subcellular location">
    <subcellularLocation>
        <location evidence="1">Secreted</location>
    </subcellularLocation>
</comment>
<keyword evidence="4 6" id="KW-1015">Disulfide bond</keyword>
<dbReference type="CDD" id="cd00191">
    <property type="entry name" value="TY"/>
    <property type="match status" value="2"/>
</dbReference>
<feature type="chain" id="PRO_5036211245" description="Thyroglobulin type-1 domain-containing protein" evidence="8">
    <location>
        <begin position="24"/>
        <end position="475"/>
    </location>
</feature>
<feature type="signal peptide" evidence="8">
    <location>
        <begin position="1"/>
        <end position="23"/>
    </location>
</feature>
<evidence type="ECO:0000256" key="5">
    <source>
        <dbReference type="ARBA" id="ARBA00023180"/>
    </source>
</evidence>
<reference evidence="10" key="1">
    <citation type="submission" date="2020-11" db="EMBL/GenBank/DDBJ databases">
        <authorList>
            <person name="Tran Van P."/>
        </authorList>
    </citation>
    <scope>NUCLEOTIDE SEQUENCE</scope>
</reference>
<dbReference type="InterPro" id="IPR000716">
    <property type="entry name" value="Thyroglobulin_1"/>
</dbReference>
<dbReference type="SUPFAM" id="SSF47473">
    <property type="entry name" value="EF-hand"/>
    <property type="match status" value="1"/>
</dbReference>
<dbReference type="EMBL" id="CAJPVJ010001815">
    <property type="protein sequence ID" value="CAG2165336.1"/>
    <property type="molecule type" value="Genomic_DNA"/>
</dbReference>
<dbReference type="EMBL" id="OC916640">
    <property type="protein sequence ID" value="CAD7644823.1"/>
    <property type="molecule type" value="Genomic_DNA"/>
</dbReference>
<dbReference type="Proteomes" id="UP000728032">
    <property type="component" value="Unassembled WGS sequence"/>
</dbReference>
<evidence type="ECO:0000256" key="4">
    <source>
        <dbReference type="ARBA" id="ARBA00023157"/>
    </source>
</evidence>
<feature type="domain" description="Thyroglobulin type-1" evidence="9">
    <location>
        <begin position="23"/>
        <end position="88"/>
    </location>
</feature>
<feature type="compositionally biased region" description="Polar residues" evidence="7">
    <location>
        <begin position="78"/>
        <end position="97"/>
    </location>
</feature>
<dbReference type="SMART" id="SM00211">
    <property type="entry name" value="TY"/>
    <property type="match status" value="2"/>
</dbReference>
<feature type="domain" description="Thyroglobulin type-1" evidence="9">
    <location>
        <begin position="257"/>
        <end position="326"/>
    </location>
</feature>
<evidence type="ECO:0000259" key="9">
    <source>
        <dbReference type="PROSITE" id="PS51162"/>
    </source>
</evidence>
<protein>
    <recommendedName>
        <fullName evidence="9">Thyroglobulin type-1 domain-containing protein</fullName>
    </recommendedName>
</protein>
<dbReference type="GO" id="GO:0005509">
    <property type="term" value="F:calcium ion binding"/>
    <property type="evidence" value="ECO:0007669"/>
    <property type="project" value="InterPro"/>
</dbReference>
<keyword evidence="5" id="KW-0325">Glycoprotein</keyword>
<evidence type="ECO:0000256" key="3">
    <source>
        <dbReference type="ARBA" id="ARBA00022737"/>
    </source>
</evidence>
<sequence length="475" mass="54712">MAILLWYSLIGLCLVLTFTECEANNCLVSRSNAQTRDQNSDAFIPECTRDGLFASVQCHRSSGYCWCVDVMTGRPKSHTTTRNVSPNCSRRSTSREQNPNRRKDKRLCISSQRVLFNTQLLGVFVSENTRKTGHQNESSISASIESKFNELDLNLDQRITRQETKDLIQLIKKLFPLFRVCAQQMFTFCDQNNDSFVTKSEFKECLNFDFSFRAFLSLNSTNGGSVGSGSPTQPKKTGFQNPFELNSHSSHPVNESRLDCYITRSNALESAKVNPYGELFIPECTKDGYYVRIQCHKSYCWCVSRVTGQTIKTLQYMSANSNQNNCESIRKGCDQRRRNKFHQRLRQLLEKDNNSCQTVFDRIDTNRDMFVENSEWKLFRQMWRKTTAQTINSRLRKCFRTEINYCDQNYDRKLSKQEWIQCCQPLDSYSMSSSNESQENTGSAAAIDSGGTAGHRWRTHKKLGPNPFKTILKSE</sequence>
<dbReference type="InterPro" id="IPR051950">
    <property type="entry name" value="Dev_reg/Prot_inhib"/>
</dbReference>
<evidence type="ECO:0000256" key="8">
    <source>
        <dbReference type="SAM" id="SignalP"/>
    </source>
</evidence>
<evidence type="ECO:0000256" key="2">
    <source>
        <dbReference type="ARBA" id="ARBA00022525"/>
    </source>
</evidence>
<keyword evidence="8" id="KW-0732">Signal</keyword>
<dbReference type="Gene3D" id="4.10.800.10">
    <property type="entry name" value="Thyroglobulin type-1"/>
    <property type="match status" value="2"/>
</dbReference>
<dbReference type="OrthoDB" id="5986054at2759"/>
<dbReference type="PANTHER" id="PTHR12352:SF3">
    <property type="entry name" value="NIDOGEN-2"/>
    <property type="match status" value="1"/>
</dbReference>
<feature type="region of interest" description="Disordered" evidence="7">
    <location>
        <begin position="433"/>
        <end position="475"/>
    </location>
</feature>
<dbReference type="GO" id="GO:0005615">
    <property type="term" value="C:extracellular space"/>
    <property type="evidence" value="ECO:0007669"/>
    <property type="project" value="TreeGrafter"/>
</dbReference>
<keyword evidence="3" id="KW-0677">Repeat</keyword>
<evidence type="ECO:0000256" key="7">
    <source>
        <dbReference type="SAM" id="MobiDB-lite"/>
    </source>
</evidence>
<evidence type="ECO:0000256" key="1">
    <source>
        <dbReference type="ARBA" id="ARBA00004613"/>
    </source>
</evidence>
<dbReference type="SUPFAM" id="SSF57610">
    <property type="entry name" value="Thyroglobulin type-1 domain"/>
    <property type="match status" value="2"/>
</dbReference>
<keyword evidence="11" id="KW-1185">Reference proteome</keyword>
<feature type="region of interest" description="Disordered" evidence="7">
    <location>
        <begin position="76"/>
        <end position="102"/>
    </location>
</feature>
<dbReference type="InterPro" id="IPR019577">
    <property type="entry name" value="SPARC/Testican_Ca-bd-dom"/>
</dbReference>
<evidence type="ECO:0000313" key="10">
    <source>
        <dbReference type="EMBL" id="CAD7644823.1"/>
    </source>
</evidence>
<evidence type="ECO:0000313" key="11">
    <source>
        <dbReference type="Proteomes" id="UP000728032"/>
    </source>
</evidence>
<dbReference type="Pfam" id="PF00086">
    <property type="entry name" value="Thyroglobulin_1"/>
    <property type="match status" value="2"/>
</dbReference>
<name>A0A7R9LNA1_9ACAR</name>
<dbReference type="PANTHER" id="PTHR12352">
    <property type="entry name" value="SECRETED MODULAR CALCIUM-BINDING PROTEIN"/>
    <property type="match status" value="1"/>
</dbReference>
<gene>
    <name evidence="10" type="ORF">ONB1V03_LOCUS4879</name>
</gene>
<keyword evidence="2" id="KW-0964">Secreted</keyword>
<comment type="caution">
    <text evidence="6">Lacks conserved residue(s) required for the propagation of feature annotation.</text>
</comment>
<feature type="region of interest" description="Disordered" evidence="7">
    <location>
        <begin position="224"/>
        <end position="251"/>
    </location>
</feature>
<dbReference type="InterPro" id="IPR036857">
    <property type="entry name" value="Thyroglobulin_1_sf"/>
</dbReference>
<evidence type="ECO:0000256" key="6">
    <source>
        <dbReference type="PROSITE-ProRule" id="PRU00500"/>
    </source>
</evidence>
<dbReference type="InterPro" id="IPR011992">
    <property type="entry name" value="EF-hand-dom_pair"/>
</dbReference>
<dbReference type="Gene3D" id="1.10.238.10">
    <property type="entry name" value="EF-hand"/>
    <property type="match status" value="2"/>
</dbReference>
<feature type="disulfide bond" evidence="6">
    <location>
        <begin position="58"/>
        <end position="65"/>
    </location>
</feature>
<dbReference type="AlphaFoldDB" id="A0A7R9LNA1"/>
<dbReference type="Pfam" id="PF10591">
    <property type="entry name" value="SPARC_Ca_bdg"/>
    <property type="match status" value="1"/>
</dbReference>